<dbReference type="PANTHER" id="PTHR36111:SF2">
    <property type="entry name" value="INNER MEMBRANE PROTEIN"/>
    <property type="match status" value="1"/>
</dbReference>
<keyword evidence="1" id="KW-1133">Transmembrane helix</keyword>
<keyword evidence="1" id="KW-0472">Membrane</keyword>
<feature type="transmembrane region" description="Helical" evidence="1">
    <location>
        <begin position="71"/>
        <end position="91"/>
    </location>
</feature>
<dbReference type="KEGG" id="csh:Closa_2601"/>
<dbReference type="PANTHER" id="PTHR36111">
    <property type="entry name" value="INNER MEMBRANE PROTEIN-RELATED"/>
    <property type="match status" value="1"/>
</dbReference>
<organism evidence="2 3">
    <name type="scientific">Lacrimispora saccharolytica (strain ATCC 35040 / DSM 2544 / NRCC 2533 / WM1)</name>
    <name type="common">Clostridium saccharolyticum</name>
    <dbReference type="NCBI Taxonomy" id="610130"/>
    <lineage>
        <taxon>Bacteria</taxon>
        <taxon>Bacillati</taxon>
        <taxon>Bacillota</taxon>
        <taxon>Clostridia</taxon>
        <taxon>Lachnospirales</taxon>
        <taxon>Lachnospiraceae</taxon>
        <taxon>Lacrimispora</taxon>
    </lineage>
</organism>
<dbReference type="HOGENOM" id="CLU_091659_0_1_9"/>
<dbReference type="Proteomes" id="UP000001662">
    <property type="component" value="Chromosome"/>
</dbReference>
<evidence type="ECO:0000313" key="2">
    <source>
        <dbReference type="EMBL" id="ADL05167.1"/>
    </source>
</evidence>
<proteinExistence type="predicted"/>
<dbReference type="STRING" id="610130.Closa_2601"/>
<feature type="transmembrane region" description="Helical" evidence="1">
    <location>
        <begin position="219"/>
        <end position="236"/>
    </location>
</feature>
<feature type="transmembrane region" description="Helical" evidence="1">
    <location>
        <begin position="151"/>
        <end position="181"/>
    </location>
</feature>
<feature type="transmembrane region" description="Helical" evidence="1">
    <location>
        <begin position="193"/>
        <end position="213"/>
    </location>
</feature>
<sequence length="240" mass="25811">MKVMGYFLLQRGRTTVIGTIVNTAAILTGSIIGTYVKKGIEDKYQDALYNAMGLSACGLGIHAVVQNMPKSSFPVLFIISLAAGSLAGARLNLVDKFDRMVSRFSKGDLSQGLSTAILLFCIGTLSILGPMESALSGNNTYLFTNATLDFVTSMVLASTYGIGIALSAVVLFFWQGSIYFFSGILSSFLTPQLLTEISLVGGFLIFSSGLSILKIKDCKALNMLPSLFVPVIWFLIKSFF</sequence>
<evidence type="ECO:0000313" key="3">
    <source>
        <dbReference type="Proteomes" id="UP000001662"/>
    </source>
</evidence>
<feature type="transmembrane region" description="Helical" evidence="1">
    <location>
        <begin position="16"/>
        <end position="36"/>
    </location>
</feature>
<keyword evidence="1" id="KW-0812">Transmembrane</keyword>
<protein>
    <recommendedName>
        <fullName evidence="4">DUF554 domain-containing protein</fullName>
    </recommendedName>
</protein>
<dbReference type="InterPro" id="IPR007563">
    <property type="entry name" value="DUF554"/>
</dbReference>
<gene>
    <name evidence="2" type="ordered locus">Closa_2601</name>
</gene>
<name>D9R560_LACSW</name>
<dbReference type="eggNOG" id="COG1811">
    <property type="taxonomic scope" value="Bacteria"/>
</dbReference>
<feature type="transmembrane region" description="Helical" evidence="1">
    <location>
        <begin position="48"/>
        <end position="65"/>
    </location>
</feature>
<dbReference type="Pfam" id="PF04474">
    <property type="entry name" value="DUF554"/>
    <property type="match status" value="1"/>
</dbReference>
<keyword evidence="3" id="KW-1185">Reference proteome</keyword>
<dbReference type="PaxDb" id="610130-Closa_2601"/>
<evidence type="ECO:0000256" key="1">
    <source>
        <dbReference type="SAM" id="Phobius"/>
    </source>
</evidence>
<reference evidence="2" key="1">
    <citation type="submission" date="2010-07" db="EMBL/GenBank/DDBJ databases">
        <title>Complete sequence of Clostridium saccharolyticum WM1.</title>
        <authorList>
            <consortium name="US DOE Joint Genome Institute"/>
            <person name="Lucas S."/>
            <person name="Copeland A."/>
            <person name="Lapidus A."/>
            <person name="Cheng J.-F."/>
            <person name="Bruce D."/>
            <person name="Goodwin L."/>
            <person name="Pitluck S."/>
            <person name="Chertkov O."/>
            <person name="Detter J.C."/>
            <person name="Han C."/>
            <person name="Tapia R."/>
            <person name="Land M."/>
            <person name="Hauser L."/>
            <person name="Chang Y.-J."/>
            <person name="Jeffries C."/>
            <person name="Kyrpides N."/>
            <person name="Ivanova N."/>
            <person name="Mikhailova N."/>
            <person name="Mouttaki H."/>
            <person name="Lin L."/>
            <person name="Zhou J."/>
            <person name="Hemme C.L."/>
            <person name="Woyke T."/>
        </authorList>
    </citation>
    <scope>NUCLEOTIDE SEQUENCE [LARGE SCALE GENOMIC DNA]</scope>
    <source>
        <strain evidence="2">WM1</strain>
    </source>
</reference>
<evidence type="ECO:0008006" key="4">
    <source>
        <dbReference type="Google" id="ProtNLM"/>
    </source>
</evidence>
<accession>D9R560</accession>
<feature type="transmembrane region" description="Helical" evidence="1">
    <location>
        <begin position="112"/>
        <end position="131"/>
    </location>
</feature>
<dbReference type="EMBL" id="CP002109">
    <property type="protein sequence ID" value="ADL05167.1"/>
    <property type="molecule type" value="Genomic_DNA"/>
</dbReference>
<dbReference type="AlphaFoldDB" id="D9R560"/>